<evidence type="ECO:0000313" key="1">
    <source>
        <dbReference type="Proteomes" id="UP000095283"/>
    </source>
</evidence>
<dbReference type="PANTHER" id="PTHR15460">
    <property type="entry name" value="PEROXISOMAL MEMBRANE PROTEIN 4"/>
    <property type="match status" value="1"/>
</dbReference>
<dbReference type="InterPro" id="IPR019531">
    <property type="entry name" value="Pmp4"/>
</dbReference>
<keyword evidence="1" id="KW-1185">Reference proteome</keyword>
<dbReference type="Proteomes" id="UP000095283">
    <property type="component" value="Unplaced"/>
</dbReference>
<organism evidence="1 2">
    <name type="scientific">Heterorhabditis bacteriophora</name>
    <name type="common">Entomopathogenic nematode worm</name>
    <dbReference type="NCBI Taxonomy" id="37862"/>
    <lineage>
        <taxon>Eukaryota</taxon>
        <taxon>Metazoa</taxon>
        <taxon>Ecdysozoa</taxon>
        <taxon>Nematoda</taxon>
        <taxon>Chromadorea</taxon>
        <taxon>Rhabditida</taxon>
        <taxon>Rhabditina</taxon>
        <taxon>Rhabditomorpha</taxon>
        <taxon>Strongyloidea</taxon>
        <taxon>Heterorhabditidae</taxon>
        <taxon>Heterorhabditis</taxon>
    </lineage>
</organism>
<evidence type="ECO:0000313" key="2">
    <source>
        <dbReference type="WBParaSite" id="Hba_17653"/>
    </source>
</evidence>
<dbReference type="PANTHER" id="PTHR15460:SF3">
    <property type="entry name" value="PEROXISOMAL MEMBRANE PROTEIN 4"/>
    <property type="match status" value="1"/>
</dbReference>
<dbReference type="AlphaFoldDB" id="A0A1I7XK20"/>
<name>A0A1I7XK20_HETBA</name>
<sequence length="157" mass="18212">MVFLFGEGTFIEKIQTILRLTKTHALNLAKFVFSYKLILGLLEKFQGRKKEWHSFTAAFIMGYFVFGDNNAVNTQINLYLLSRVTLGLVKLAVENKIMPQPAFPVFPWFAAMLWGLVLWMFEHHSGVLHGSLVKSMTYLYKDSDVWTNIRNFIIKNK</sequence>
<accession>A0A1I7XK20</accession>
<dbReference type="Pfam" id="PF02466">
    <property type="entry name" value="Tim17"/>
    <property type="match status" value="1"/>
</dbReference>
<dbReference type="GO" id="GO:0005778">
    <property type="term" value="C:peroxisomal membrane"/>
    <property type="evidence" value="ECO:0007669"/>
    <property type="project" value="TreeGrafter"/>
</dbReference>
<protein>
    <submittedName>
        <fullName evidence="2">Peroxisomal membrane protein 4</fullName>
    </submittedName>
</protein>
<dbReference type="WBParaSite" id="Hba_17653">
    <property type="protein sequence ID" value="Hba_17653"/>
    <property type="gene ID" value="Hba_17653"/>
</dbReference>
<reference evidence="2" key="1">
    <citation type="submission" date="2016-11" db="UniProtKB">
        <authorList>
            <consortium name="WormBaseParasite"/>
        </authorList>
    </citation>
    <scope>IDENTIFICATION</scope>
</reference>
<proteinExistence type="predicted"/>